<sequence length="376" mass="42468">MTDNRMSLFCLVDGEATPFSMTISSSDTVDGLKNLIVYGDQAPAFRDVAAKDLTLWRVSIPDDDDNDLPIMLDSVAEKKKLKATAKLSKIFDTELPEDTIHIIVQRPPPAASLSKRKWLSSVAEGRMVKRKLDTVPYSRGEGSLVFSDQHFTGFPLNDKSNFESIRANPQYAYFDRTRYITELQDSLENVILFLRPRRFGKSLFVSTLAHFHGVEHAHNYAALFEGLDVARDVKSRDRTIKAFKPGLYLIMAFDFSAVNRSNDVNKAAENLNNMINDAIFAFCRTYAHYLGEDTCQQLEAELHQDAGGSLHVCVDLISARLEAVWSKDDVLYNVKGIYLLADECDAFSNEYLDPDDPARWNHFNRVSNLNSILKGF</sequence>
<keyword evidence="7" id="KW-1185">Reference proteome</keyword>
<dbReference type="Pfam" id="PF09820">
    <property type="entry name" value="AAA-ATPase_like"/>
    <property type="match status" value="1"/>
</dbReference>
<dbReference type="OrthoDB" id="5380555at2759"/>
<dbReference type="AlphaFoldDB" id="A0A086TLV1"/>
<evidence type="ECO:0000313" key="7">
    <source>
        <dbReference type="Proteomes" id="UP000243308"/>
    </source>
</evidence>
<feature type="domain" description="AAA-ATPase-like" evidence="4">
    <location>
        <begin position="160"/>
        <end position="355"/>
    </location>
</feature>
<evidence type="ECO:0000259" key="4">
    <source>
        <dbReference type="Pfam" id="PF09820"/>
    </source>
</evidence>
<feature type="domain" description="Crinkler effector protein N-terminal" evidence="5">
    <location>
        <begin position="6"/>
        <end position="105"/>
    </location>
</feature>
<dbReference type="Pfam" id="PF20147">
    <property type="entry name" value="Crinkler"/>
    <property type="match status" value="1"/>
</dbReference>
<dbReference type="GO" id="GO:0005576">
    <property type="term" value="C:extracellular region"/>
    <property type="evidence" value="ECO:0007669"/>
    <property type="project" value="UniProtKB-SubCell"/>
</dbReference>
<evidence type="ECO:0000256" key="3">
    <source>
        <dbReference type="ARBA" id="ARBA00022525"/>
    </source>
</evidence>
<dbReference type="GO" id="GO:0043657">
    <property type="term" value="C:host cell"/>
    <property type="evidence" value="ECO:0007669"/>
    <property type="project" value="UniProtKB-SubCell"/>
</dbReference>
<organism evidence="6 7">
    <name type="scientific">Podila verticillata NRRL 6337</name>
    <dbReference type="NCBI Taxonomy" id="1069443"/>
    <lineage>
        <taxon>Eukaryota</taxon>
        <taxon>Fungi</taxon>
        <taxon>Fungi incertae sedis</taxon>
        <taxon>Mucoromycota</taxon>
        <taxon>Mortierellomycotina</taxon>
        <taxon>Mortierellomycetes</taxon>
        <taxon>Mortierellales</taxon>
        <taxon>Mortierellaceae</taxon>
        <taxon>Podila</taxon>
    </lineage>
</organism>
<gene>
    <name evidence="6" type="ORF">MVEG_11452</name>
</gene>
<evidence type="ECO:0000259" key="5">
    <source>
        <dbReference type="Pfam" id="PF20147"/>
    </source>
</evidence>
<evidence type="ECO:0000313" key="6">
    <source>
        <dbReference type="EMBL" id="KFH62928.1"/>
    </source>
</evidence>
<evidence type="ECO:0000256" key="2">
    <source>
        <dbReference type="ARBA" id="ARBA00004613"/>
    </source>
</evidence>
<dbReference type="InterPro" id="IPR045379">
    <property type="entry name" value="Crinkler_N"/>
</dbReference>
<dbReference type="PANTHER" id="PTHR34825">
    <property type="entry name" value="CONSERVED PROTEIN, WITH A WEAK D-GALACTARATE DEHYDRATASE/ALTRONATE HYDROLASE DOMAIN"/>
    <property type="match status" value="1"/>
</dbReference>
<accession>A0A086TLV1</accession>
<comment type="subcellular location">
    <subcellularLocation>
        <location evidence="1">Host cell</location>
    </subcellularLocation>
    <subcellularLocation>
        <location evidence="2">Secreted</location>
    </subcellularLocation>
</comment>
<proteinExistence type="predicted"/>
<keyword evidence="3" id="KW-0964">Secreted</keyword>
<evidence type="ECO:0000256" key="1">
    <source>
        <dbReference type="ARBA" id="ARBA00004340"/>
    </source>
</evidence>
<reference evidence="6 7" key="1">
    <citation type="submission" date="2011-02" db="EMBL/GenBank/DDBJ databases">
        <title>The Genome Sequence of Mortierella verticillata NRRL 6337.</title>
        <authorList>
            <consortium name="The Broad Institute Genome Sequencing Platform"/>
            <person name="Russ C."/>
            <person name="Cuomo C."/>
            <person name="Burger G."/>
            <person name="Gray M.W."/>
            <person name="Holland P.W.H."/>
            <person name="King N."/>
            <person name="Lang F.B.F."/>
            <person name="Roger A.J."/>
            <person name="Ruiz-Trillo I."/>
            <person name="Young S.K."/>
            <person name="Zeng Q."/>
            <person name="Gargeya S."/>
            <person name="Alvarado L."/>
            <person name="Berlin A."/>
            <person name="Chapman S.B."/>
            <person name="Chen Z."/>
            <person name="Freedman E."/>
            <person name="Gellesch M."/>
            <person name="Goldberg J."/>
            <person name="Griggs A."/>
            <person name="Gujja S."/>
            <person name="Heilman E."/>
            <person name="Heiman D."/>
            <person name="Howarth C."/>
            <person name="Mehta T."/>
            <person name="Neiman D."/>
            <person name="Pearson M."/>
            <person name="Roberts A."/>
            <person name="Saif S."/>
            <person name="Shea T."/>
            <person name="Shenoy N."/>
            <person name="Sisk P."/>
            <person name="Stolte C."/>
            <person name="Sykes S."/>
            <person name="White J."/>
            <person name="Yandava C."/>
            <person name="Haas B."/>
            <person name="Nusbaum C."/>
            <person name="Birren B."/>
        </authorList>
    </citation>
    <scope>NUCLEOTIDE SEQUENCE [LARGE SCALE GENOMIC DNA]</scope>
    <source>
        <strain evidence="6 7">NRRL 6337</strain>
    </source>
</reference>
<dbReference type="PANTHER" id="PTHR34825:SF1">
    <property type="entry name" value="AAA-ATPASE-LIKE DOMAIN-CONTAINING PROTEIN"/>
    <property type="match status" value="1"/>
</dbReference>
<dbReference type="EMBL" id="KN042430">
    <property type="protein sequence ID" value="KFH62928.1"/>
    <property type="molecule type" value="Genomic_DNA"/>
</dbReference>
<dbReference type="InterPro" id="IPR018631">
    <property type="entry name" value="AAA-ATPase-like_dom"/>
</dbReference>
<protein>
    <submittedName>
        <fullName evidence="6">Uncharacterized protein</fullName>
    </submittedName>
</protein>
<dbReference type="Proteomes" id="UP000243308">
    <property type="component" value="Unassembled WGS sequence"/>
</dbReference>
<name>A0A086TLV1_9FUNG</name>